<protein>
    <submittedName>
        <fullName evidence="1">Putative ISH8 transposase</fullName>
    </submittedName>
</protein>
<dbReference type="Proteomes" id="UP000011688">
    <property type="component" value="Unassembled WGS sequence"/>
</dbReference>
<keyword evidence="2" id="KW-1185">Reference proteome</keyword>
<dbReference type="EMBL" id="AOIB01000028">
    <property type="protein sequence ID" value="ELY55996.1"/>
    <property type="molecule type" value="Genomic_DNA"/>
</dbReference>
<dbReference type="AlphaFoldDB" id="L9X3H6"/>
<evidence type="ECO:0000313" key="1">
    <source>
        <dbReference type="EMBL" id="ELY55996.1"/>
    </source>
</evidence>
<gene>
    <name evidence="1" type="ORF">C491_13632</name>
</gene>
<comment type="caution">
    <text evidence="1">The sequence shown here is derived from an EMBL/GenBank/DDBJ whole genome shotgun (WGS) entry which is preliminary data.</text>
</comment>
<accession>L9X3H6</accession>
<sequence length="74" mass="8492">MTEQADDDLVFPPERWAATFRSHAQLILHELGEYLSYSPPPLLERLNEDAQKIHQQRPVLQETLATAIQPRAKA</sequence>
<name>L9X3H6_9EURY</name>
<evidence type="ECO:0000313" key="2">
    <source>
        <dbReference type="Proteomes" id="UP000011688"/>
    </source>
</evidence>
<organism evidence="1 2">
    <name type="scientific">Natronococcus amylolyticus DSM 10524</name>
    <dbReference type="NCBI Taxonomy" id="1227497"/>
    <lineage>
        <taxon>Archaea</taxon>
        <taxon>Methanobacteriati</taxon>
        <taxon>Methanobacteriota</taxon>
        <taxon>Stenosarchaea group</taxon>
        <taxon>Halobacteria</taxon>
        <taxon>Halobacteriales</taxon>
        <taxon>Natrialbaceae</taxon>
        <taxon>Natronococcus</taxon>
    </lineage>
</organism>
<reference evidence="1 2" key="1">
    <citation type="journal article" date="2014" name="PLoS Genet.">
        <title>Phylogenetically driven sequencing of extremely halophilic archaea reveals strategies for static and dynamic osmo-response.</title>
        <authorList>
            <person name="Becker E.A."/>
            <person name="Seitzer P.M."/>
            <person name="Tritt A."/>
            <person name="Larsen D."/>
            <person name="Krusor M."/>
            <person name="Yao A.I."/>
            <person name="Wu D."/>
            <person name="Madern D."/>
            <person name="Eisen J.A."/>
            <person name="Darling A.E."/>
            <person name="Facciotti M.T."/>
        </authorList>
    </citation>
    <scope>NUCLEOTIDE SEQUENCE [LARGE SCALE GENOMIC DNA]</scope>
    <source>
        <strain evidence="1 2">DSM 10524</strain>
    </source>
</reference>
<proteinExistence type="predicted"/>
<dbReference type="eggNOG" id="arCOG04496">
    <property type="taxonomic scope" value="Archaea"/>
</dbReference>